<proteinExistence type="predicted"/>
<comment type="caution">
    <text evidence="2">The sequence shown here is derived from an EMBL/GenBank/DDBJ whole genome shotgun (WGS) entry which is preliminary data.</text>
</comment>
<dbReference type="Proteomes" id="UP000249524">
    <property type="component" value="Unassembled WGS sequence"/>
</dbReference>
<keyword evidence="3" id="KW-1185">Reference proteome</keyword>
<evidence type="ECO:0000313" key="3">
    <source>
        <dbReference type="Proteomes" id="UP000249524"/>
    </source>
</evidence>
<feature type="region of interest" description="Disordered" evidence="1">
    <location>
        <begin position="99"/>
        <end position="119"/>
    </location>
</feature>
<evidence type="ECO:0000313" key="2">
    <source>
        <dbReference type="EMBL" id="RAK63743.1"/>
    </source>
</evidence>
<evidence type="ECO:0000256" key="1">
    <source>
        <dbReference type="SAM" id="MobiDB-lite"/>
    </source>
</evidence>
<name>A0A328B9D4_9CAUL</name>
<dbReference type="EMBL" id="QFYS01000007">
    <property type="protein sequence ID" value="RAK63743.1"/>
    <property type="molecule type" value="Genomic_DNA"/>
</dbReference>
<sequence length="119" mass="12571">MNAVAPVRPLAASLDLVAEEIAELVELGDRVQCVISRLAAAAPRDGVTLVDAQVSDLLSQRLTGLTAFVRALAEAERSADYAEIEAAVSALTLAEQARRLAGAPPPRPIEPVDPVTFWD</sequence>
<dbReference type="RefSeq" id="WP_111277053.1">
    <property type="nucleotide sequence ID" value="NZ_QFYS01000007.1"/>
</dbReference>
<protein>
    <submittedName>
        <fullName evidence="2">Uncharacterized protein</fullName>
    </submittedName>
</protein>
<accession>A0A328B9D4</accession>
<dbReference type="AlphaFoldDB" id="A0A328B9D4"/>
<organism evidence="2 3">
    <name type="scientific">Phenylobacterium kunshanense</name>
    <dbReference type="NCBI Taxonomy" id="1445034"/>
    <lineage>
        <taxon>Bacteria</taxon>
        <taxon>Pseudomonadati</taxon>
        <taxon>Pseudomonadota</taxon>
        <taxon>Alphaproteobacteria</taxon>
        <taxon>Caulobacterales</taxon>
        <taxon>Caulobacteraceae</taxon>
        <taxon>Phenylobacterium</taxon>
    </lineage>
</organism>
<reference evidence="2 3" key="1">
    <citation type="submission" date="2018-05" db="EMBL/GenBank/DDBJ databases">
        <authorList>
            <person name="Lanie J.A."/>
            <person name="Ng W.-L."/>
            <person name="Kazmierczak K.M."/>
            <person name="Andrzejewski T.M."/>
            <person name="Davidsen T.M."/>
            <person name="Wayne K.J."/>
            <person name="Tettelin H."/>
            <person name="Glass J.I."/>
            <person name="Rusch D."/>
            <person name="Podicherti R."/>
            <person name="Tsui H.-C.T."/>
            <person name="Winkler M.E."/>
        </authorList>
    </citation>
    <scope>NUCLEOTIDE SEQUENCE [LARGE SCALE GENOMIC DNA]</scope>
    <source>
        <strain evidence="2 3">BUT-10</strain>
    </source>
</reference>
<gene>
    <name evidence="2" type="ORF">DJ019_15945</name>
</gene>